<keyword evidence="1" id="KW-0812">Transmembrane</keyword>
<accession>A0A073JSA8</accession>
<evidence type="ECO:0000313" key="4">
    <source>
        <dbReference type="Proteomes" id="UP000027822"/>
    </source>
</evidence>
<dbReference type="EMBL" id="JOTN01000051">
    <property type="protein sequence ID" value="KEK17081.1"/>
    <property type="molecule type" value="Genomic_DNA"/>
</dbReference>
<gene>
    <name evidence="3" type="ORF">BAMA_20105</name>
</gene>
<dbReference type="STRING" id="574376.BAMA_20105"/>
<reference evidence="3 4" key="1">
    <citation type="submission" date="2014-06" db="EMBL/GenBank/DDBJ databases">
        <title>Draft genome sequence of Bacillus manliponensis JCM 15802 (MCCC 1A00708).</title>
        <authorList>
            <person name="Lai Q."/>
            <person name="Liu Y."/>
            <person name="Shao Z."/>
        </authorList>
    </citation>
    <scope>NUCLEOTIDE SEQUENCE [LARGE SCALE GENOMIC DNA]</scope>
    <source>
        <strain evidence="3 4">JCM 15802</strain>
    </source>
</reference>
<organism evidence="3 4">
    <name type="scientific">Bacillus manliponensis</name>
    <dbReference type="NCBI Taxonomy" id="574376"/>
    <lineage>
        <taxon>Bacteria</taxon>
        <taxon>Bacillati</taxon>
        <taxon>Bacillota</taxon>
        <taxon>Bacilli</taxon>
        <taxon>Bacillales</taxon>
        <taxon>Bacillaceae</taxon>
        <taxon>Bacillus</taxon>
        <taxon>Bacillus cereus group</taxon>
    </lineage>
</organism>
<dbReference type="InterPro" id="IPR025044">
    <property type="entry name" value="DUF3980"/>
</dbReference>
<feature type="domain" description="DUF3980" evidence="2">
    <location>
        <begin position="44"/>
        <end position="130"/>
    </location>
</feature>
<keyword evidence="1" id="KW-1133">Transmembrane helix</keyword>
<dbReference type="Pfam" id="PF13140">
    <property type="entry name" value="DUF3980"/>
    <property type="match status" value="1"/>
</dbReference>
<proteinExistence type="predicted"/>
<keyword evidence="4" id="KW-1185">Reference proteome</keyword>
<evidence type="ECO:0000259" key="2">
    <source>
        <dbReference type="Pfam" id="PF13140"/>
    </source>
</evidence>
<dbReference type="OrthoDB" id="2929399at2"/>
<protein>
    <recommendedName>
        <fullName evidence="2">DUF3980 domain-containing protein</fullName>
    </recommendedName>
</protein>
<feature type="transmembrane region" description="Helical" evidence="1">
    <location>
        <begin position="98"/>
        <end position="125"/>
    </location>
</feature>
<sequence length="132" mass="14788">MFNRKCSRCREITGPVHGGKKVNEEFLCEDCLQKAKDAGEVPIEEETSYTAIKVLKVMNVIYLVVSIFSSFFVSSFLSMQSGSFEMSTTHVSSFGLGFVTFGSVFQSVLIFCVILVFIILVETVIKIYEKVK</sequence>
<dbReference type="AlphaFoldDB" id="A0A073JSA8"/>
<evidence type="ECO:0000313" key="3">
    <source>
        <dbReference type="EMBL" id="KEK17081.1"/>
    </source>
</evidence>
<dbReference type="RefSeq" id="WP_034644332.1">
    <property type="nucleotide sequence ID" value="NZ_CBCSJC010000056.1"/>
</dbReference>
<feature type="transmembrane region" description="Helical" evidence="1">
    <location>
        <begin position="60"/>
        <end position="78"/>
    </location>
</feature>
<keyword evidence="1" id="KW-0472">Membrane</keyword>
<dbReference type="Proteomes" id="UP000027822">
    <property type="component" value="Unassembled WGS sequence"/>
</dbReference>
<comment type="caution">
    <text evidence="3">The sequence shown here is derived from an EMBL/GenBank/DDBJ whole genome shotgun (WGS) entry which is preliminary data.</text>
</comment>
<evidence type="ECO:0000256" key="1">
    <source>
        <dbReference type="SAM" id="Phobius"/>
    </source>
</evidence>
<name>A0A073JSA8_9BACI</name>